<keyword evidence="1" id="KW-1133">Transmembrane helix</keyword>
<dbReference type="RefSeq" id="WP_172664287.1">
    <property type="nucleotide sequence ID" value="NZ_CP053840.1"/>
</dbReference>
<name>A0AAE7BAH5_9BACT</name>
<sequence>MNSFRVVDTRFRILKGGKIGLSLSIALITAMSTLGSINAYSETFFDGVTDGTTYTSGDVSARAKSDTGISSANYSSISTTENIIFKPDRVKSSYIGVNDFEPSGTSSVSQGTDGTISTTFMNKSDGTYLDINGDVTPNYDKLYYQTFTPSTAFTVTLDSGATVNNIIKQTSQYYSVNNTATYTIQNDSYTANLVFDGSNTVLGTTSIDDGNIKLNGSASFGGAVNAGSIDVDTTSNITFDSSVDLSAGTTDAMNFSQAGVVLLSDDFTGNVTSSSDNLGTLTVVGNSTGKEQIITGDIGTSTSSDINILNIGSNTVSSNYSKTVVNGNVFANSTVLNNNGTTNSSTLLLSDGSNITSTITTADSNMGILTLAGSSTVTGTVGSTGKLAEVNSGATGSTSTFTGTVNATNLTNTGTGTTTFKDDVTATTVNVNAGTTNFEKNLTATSTNITTGTGNFNTVSGSTNSNIVFSGAGTANLYGDLTGNIVTTSDNLGTVTFIGDGAGKAQTINGNIGSSITTDVNVLNIGESGVSSNYSTVTVNGDIFANSTVLNNNGTTNSSTLLLSDGSNITSTITTSDSNMGILTLAGTSTVNGQVGTDSNKLANVNAGANGKTATFTSDVYATNLNVTGTGAVDLNGSYKGTTLNYNADGSVNLADTKNITAAVTTTTNDTGTLNLLGTSTVNGQVGTDSNKLANVNAGANGKTATFTSDVYATNLNVTGTGAVDLNGSYKGTTLNYNADGSVNLADTKNITAAVTTTTNDTGTLNLLGTSTVNGQVGTDSNKLANVNAGANGKTATFTSDVYATNLNVTGTGAVDLNGSYKGTTLNYNADGSVNLADTKNITAAVTTTTNDTGTLNLLGTSTVNGQVGTDSNKLANVNAGANGKTATFTSDVYATNLNVTGTGAVDLNGSYKGTTLNYNADGSVNLADTKNITAAVTTTTNDTGTLNLLGTSTVNGQVGTDSNKLANVNAGANGKTATFTSDVYATNLNVTGTGAVDLNGSYKGTTLNYNADGSVNLADTKNITAAVTTTTNDTGTLNLLGTSTVNGQVGTDSNKLANVNAGANGKTATFTSDVYATSTNISSGEIKFESDLTSDVIALTSGAGVITFVGDTSGKTQTVTGNIGSSGNSINTLNIGDGGVGNYSKTVIDGNVYAANTVLNNDTTNNSTLELTDGSNITSTIKTSTDGQGILTFVGDSTATGTIGTDTEKLAQINAGADGKTVTFNSSINSNNLNITGDGTVVLADNANINAPISTTTNNEGTLTLNGTSTVSGDVGTSTKKLKEINAGVSGETVTFENAVNSTTLNVAAGTVNLNTVSGNTTSNIVFSDTGTVNLNGDLTGDINFSGNDAIVNVSDGKGILGSVQTLASNNTGILNYKGDGAISGNIGSSITNGIKELNINTNNEQNTPDGVIAGVVGLARELYADVVALENNATLTLLDNTNMLNSGLGSDKIFITTDVTNTGTLNFKGTSNITGQVGESNKVLNTINAGVTGETVTFNDMVYATTLKYSDNGTVVLNGNTTTDTSEGIIGTVDLNNTTGTLEIGDDVNLTTGTSGIQFANANDAILKFTGNSTITGVLGGNTTGNSTFERIYAGADGSTVTFKNDVYVEESNDTTLHVSGTGTVNFEGNLTGDLIYDADGTVNVSDAKSIIVSTVPTAVRTQTDNTGTLNFLGTTTLYSDIGTETKKLKDVTFALEGTSSDTYTQTINKNIYAQNTYIGNGSNSVTVNVSDDIIFGGNLDLKDNTTLNVSDNDITVKDTLTMASNSKINFKVYTTDLSAGQAVENADSGSITSNSLTMASDAKINIDYVGSWYGAGKYNLITSSSVSGTYYGTEANGLVSDNSIIDSIVKIDGTNLTLFADRTGGGSYDADDLYIVKSEIGDHYSNGASQALAGYANEANREGALADIIRDLEELQGGTTLSADKKAEMIKTQKLLAPVANNSGIQSTIIASNLVLSTIKDRMSDVRGSTSMDFIPYSGYSSGDYGLDNSLWIKALASKATQSKVKDYDGYDSKSTGFVAGYDRTLKDGTTVGVALAHSNTQIDQADFRKGDTSETKSTQLTIYTEQEFGDAYIDGLLSYAKHSTDATRTANSGQLSSSVDAEQLSAKIELGYRVYFEDIATLTPFTSIEYGTLNQKAYTEKGTKYQNDALKVDSVKMNKGTVGVGAKLTTNLNLGDALIIPELRLAVYNSIGDTNADIKAQYVGGGNQFVTPTEDLNKTIYNAGAGLNTTLSDSSSLIFGVDYDRSKDGKFVGYSGNVSFKLSF</sequence>
<organism evidence="3 4">
    <name type="scientific">Arcobacter venerupis</name>
    <dbReference type="NCBI Taxonomy" id="1054033"/>
    <lineage>
        <taxon>Bacteria</taxon>
        <taxon>Pseudomonadati</taxon>
        <taxon>Campylobacterota</taxon>
        <taxon>Epsilonproteobacteria</taxon>
        <taxon>Campylobacterales</taxon>
        <taxon>Arcobacteraceae</taxon>
        <taxon>Arcobacter</taxon>
    </lineage>
</organism>
<keyword evidence="1" id="KW-0812">Transmembrane</keyword>
<evidence type="ECO:0000313" key="3">
    <source>
        <dbReference type="EMBL" id="QKF67566.1"/>
    </source>
</evidence>
<keyword evidence="4" id="KW-1185">Reference proteome</keyword>
<accession>A0AAE7BAH5</accession>
<gene>
    <name evidence="3" type="ORF">AVENP_2025</name>
</gene>
<dbReference type="Proteomes" id="UP000503482">
    <property type="component" value="Chromosome"/>
</dbReference>
<evidence type="ECO:0000256" key="1">
    <source>
        <dbReference type="SAM" id="Phobius"/>
    </source>
</evidence>
<reference evidence="3 4" key="1">
    <citation type="submission" date="2020-05" db="EMBL/GenBank/DDBJ databases">
        <title>Complete genome sequencing of Campylobacter and Arcobacter type strains.</title>
        <authorList>
            <person name="Miller W.G."/>
            <person name="Yee E."/>
        </authorList>
    </citation>
    <scope>NUCLEOTIDE SEQUENCE [LARGE SCALE GENOMIC DNA]</scope>
    <source>
        <strain evidence="3 4">LMG 26156</strain>
    </source>
</reference>
<dbReference type="EMBL" id="CP053840">
    <property type="protein sequence ID" value="QKF67566.1"/>
    <property type="molecule type" value="Genomic_DNA"/>
</dbReference>
<feature type="transmembrane region" description="Helical" evidence="1">
    <location>
        <begin position="21"/>
        <end position="40"/>
    </location>
</feature>
<evidence type="ECO:0000313" key="4">
    <source>
        <dbReference type="Proteomes" id="UP000503482"/>
    </source>
</evidence>
<feature type="domain" description="Autotransporter" evidence="2">
    <location>
        <begin position="1987"/>
        <end position="2268"/>
    </location>
</feature>
<dbReference type="InterPro" id="IPR005546">
    <property type="entry name" value="Autotransporte_beta"/>
</dbReference>
<dbReference type="SMART" id="SM00869">
    <property type="entry name" value="Autotransporter"/>
    <property type="match status" value="1"/>
</dbReference>
<keyword evidence="1" id="KW-0472">Membrane</keyword>
<evidence type="ECO:0000259" key="2">
    <source>
        <dbReference type="PROSITE" id="PS51208"/>
    </source>
</evidence>
<protein>
    <submittedName>
        <fullName evidence="3">Autotransporter domain-containing protein</fullName>
    </submittedName>
</protein>
<proteinExistence type="predicted"/>
<dbReference type="Gene3D" id="2.40.128.130">
    <property type="entry name" value="Autotransporter beta-domain"/>
    <property type="match status" value="1"/>
</dbReference>
<dbReference type="KEGG" id="avp:AVENP_2025"/>
<dbReference type="SUPFAM" id="SSF103515">
    <property type="entry name" value="Autotransporter"/>
    <property type="match status" value="1"/>
</dbReference>
<dbReference type="PROSITE" id="PS51208">
    <property type="entry name" value="AUTOTRANSPORTER"/>
    <property type="match status" value="1"/>
</dbReference>
<dbReference type="Pfam" id="PF03797">
    <property type="entry name" value="Autotransporter"/>
    <property type="match status" value="1"/>
</dbReference>
<dbReference type="InterPro" id="IPR036709">
    <property type="entry name" value="Autotransporte_beta_dom_sf"/>
</dbReference>